<dbReference type="EMBL" id="PGGS01000102">
    <property type="protein sequence ID" value="PNH09133.1"/>
    <property type="molecule type" value="Genomic_DNA"/>
</dbReference>
<dbReference type="OrthoDB" id="534361at2759"/>
<sequence length="456" mass="47998">MNAVLLRTLNPPRSSSLTAFSEYRENELGGQGSSVTATGVLLEYETLELRVHPPNVRNVQSSSRTIPRAARHRLRQLLLGMMDPAGDSVVNVTTTKGLIHYERRLHQLLLQEEEAQWVRHSNLVAHPDSSAHGGGPSATSSPGGPTSSLASAPNGAARAPGHEAAPASASSSPPTAARPPTSSLAAPLSPPPMPAAPPSAAHKPEVLVRHFKQHNYWTVSIRCRDRQKLLFDTVWTLADLNYDVYHGAVDCEVERERAGAPVSVAVQTFYMRPRFGDSHWDPKCAAKLQYMLECAIQRRQPQGTKVHIQALGEPGGGPGGGGSGNNSDLPALTAVWRDFGLCISRAKVVRSSGRSSTFYLVDRNGRPPADTVVQAACQQIGGVRLARADGTAVGMVGSGGSTGSGGVVSGSAAAAAARTTAARNGYKFGFTVFTRPGWAGPVGEKDSQDGSVAGSV</sequence>
<protein>
    <submittedName>
        <fullName evidence="3">Uncharacterized protein</fullName>
    </submittedName>
</protein>
<dbReference type="PANTHER" id="PTHR31096">
    <property type="entry name" value="ACT DOMAIN-CONTAINING PROTEIN ACR4-RELATED"/>
    <property type="match status" value="1"/>
</dbReference>
<dbReference type="Proteomes" id="UP000236333">
    <property type="component" value="Unassembled WGS sequence"/>
</dbReference>
<reference evidence="3 4" key="1">
    <citation type="journal article" date="2017" name="Mol. Biol. Evol.">
        <title>The 4-celled Tetrabaena socialis nuclear genome reveals the essential components for genetic control of cell number at the origin of multicellularity in the volvocine lineage.</title>
        <authorList>
            <person name="Featherston J."/>
            <person name="Arakaki Y."/>
            <person name="Hanschen E.R."/>
            <person name="Ferris P.J."/>
            <person name="Michod R.E."/>
            <person name="Olson B.J.S.C."/>
            <person name="Nozaki H."/>
            <person name="Durand P.M."/>
        </authorList>
    </citation>
    <scope>NUCLEOTIDE SEQUENCE [LARGE SCALE GENOMIC DNA]</scope>
    <source>
        <strain evidence="3 4">NIES-571</strain>
    </source>
</reference>
<feature type="compositionally biased region" description="Pro residues" evidence="2">
    <location>
        <begin position="188"/>
        <end position="197"/>
    </location>
</feature>
<dbReference type="InterPro" id="IPR040217">
    <property type="entry name" value="ACR1-12"/>
</dbReference>
<keyword evidence="4" id="KW-1185">Reference proteome</keyword>
<proteinExistence type="predicted"/>
<comment type="caution">
    <text evidence="3">The sequence shown here is derived from an EMBL/GenBank/DDBJ whole genome shotgun (WGS) entry which is preliminary data.</text>
</comment>
<keyword evidence="1" id="KW-0677">Repeat</keyword>
<organism evidence="3 4">
    <name type="scientific">Tetrabaena socialis</name>
    <dbReference type="NCBI Taxonomy" id="47790"/>
    <lineage>
        <taxon>Eukaryota</taxon>
        <taxon>Viridiplantae</taxon>
        <taxon>Chlorophyta</taxon>
        <taxon>core chlorophytes</taxon>
        <taxon>Chlorophyceae</taxon>
        <taxon>CS clade</taxon>
        <taxon>Chlamydomonadales</taxon>
        <taxon>Tetrabaenaceae</taxon>
        <taxon>Tetrabaena</taxon>
    </lineage>
</organism>
<name>A0A2J8A9H2_9CHLO</name>
<accession>A0A2J8A9H2</accession>
<gene>
    <name evidence="3" type="ORF">TSOC_004273</name>
</gene>
<evidence type="ECO:0000256" key="2">
    <source>
        <dbReference type="SAM" id="MobiDB-lite"/>
    </source>
</evidence>
<evidence type="ECO:0000313" key="4">
    <source>
        <dbReference type="Proteomes" id="UP000236333"/>
    </source>
</evidence>
<dbReference type="AlphaFoldDB" id="A0A2J8A9H2"/>
<evidence type="ECO:0000313" key="3">
    <source>
        <dbReference type="EMBL" id="PNH09133.1"/>
    </source>
</evidence>
<dbReference type="PANTHER" id="PTHR31096:SF22">
    <property type="entry name" value="ACT DOMAIN-CONTAINING PROTEIN ACR4"/>
    <property type="match status" value="1"/>
</dbReference>
<evidence type="ECO:0000256" key="1">
    <source>
        <dbReference type="ARBA" id="ARBA00022737"/>
    </source>
</evidence>
<feature type="region of interest" description="Disordered" evidence="2">
    <location>
        <begin position="125"/>
        <end position="201"/>
    </location>
</feature>
<feature type="compositionally biased region" description="Low complexity" evidence="2">
    <location>
        <begin position="137"/>
        <end position="187"/>
    </location>
</feature>